<evidence type="ECO:0000313" key="2">
    <source>
        <dbReference type="Proteomes" id="UP001186974"/>
    </source>
</evidence>
<name>A0ACC3DPI1_9PEZI</name>
<dbReference type="EMBL" id="JAWDJW010001889">
    <property type="protein sequence ID" value="KAK3078444.1"/>
    <property type="molecule type" value="Genomic_DNA"/>
</dbReference>
<accession>A0ACC3DPI1</accession>
<keyword evidence="2" id="KW-1185">Reference proteome</keyword>
<reference evidence="1" key="1">
    <citation type="submission" date="2024-09" db="EMBL/GenBank/DDBJ databases">
        <title>Black Yeasts Isolated from many extreme environments.</title>
        <authorList>
            <person name="Coleine C."/>
            <person name="Stajich J.E."/>
            <person name="Selbmann L."/>
        </authorList>
    </citation>
    <scope>NUCLEOTIDE SEQUENCE</scope>
    <source>
        <strain evidence="1">CCFEE 5737</strain>
    </source>
</reference>
<gene>
    <name evidence="1" type="ORF">LTS18_007490</name>
</gene>
<protein>
    <submittedName>
        <fullName evidence="1">Uncharacterized protein</fullName>
    </submittedName>
</protein>
<evidence type="ECO:0000313" key="1">
    <source>
        <dbReference type="EMBL" id="KAK3078444.1"/>
    </source>
</evidence>
<comment type="caution">
    <text evidence="1">The sequence shown here is derived from an EMBL/GenBank/DDBJ whole genome shotgun (WGS) entry which is preliminary data.</text>
</comment>
<dbReference type="Proteomes" id="UP001186974">
    <property type="component" value="Unassembled WGS sequence"/>
</dbReference>
<proteinExistence type="predicted"/>
<organism evidence="1 2">
    <name type="scientific">Coniosporium uncinatum</name>
    <dbReference type="NCBI Taxonomy" id="93489"/>
    <lineage>
        <taxon>Eukaryota</taxon>
        <taxon>Fungi</taxon>
        <taxon>Dikarya</taxon>
        <taxon>Ascomycota</taxon>
        <taxon>Pezizomycotina</taxon>
        <taxon>Dothideomycetes</taxon>
        <taxon>Dothideomycetes incertae sedis</taxon>
        <taxon>Coniosporium</taxon>
    </lineage>
</organism>
<sequence>MRIEEAMPDADDYSSYQAPAPTFQMPTPQQYTPQPAEFNSYAPPATFRRDDEEEDRIRQRKAEREAVQQAQAAARGTGEMRVRNDYVPRAQAKRPNNNMAICPNCKQQVPFEELAQHMRIELLDPRWKEQKAKADARYATTNLSTNDVANNLKRLASSRTDVFDEVTGQAISEEELARRKKAALSYDGTIDAARDAQRIQQMQSMNIEEQLRRIKEKAQQ</sequence>